<dbReference type="InterPro" id="IPR035906">
    <property type="entry name" value="MetI-like_sf"/>
</dbReference>
<dbReference type="CDD" id="cd06261">
    <property type="entry name" value="TM_PBP2"/>
    <property type="match status" value="1"/>
</dbReference>
<dbReference type="PROSITE" id="PS50928">
    <property type="entry name" value="ABC_TM1"/>
    <property type="match status" value="1"/>
</dbReference>
<protein>
    <submittedName>
        <fullName evidence="9">ABC transporter permease</fullName>
    </submittedName>
</protein>
<keyword evidence="5 7" id="KW-1133">Transmembrane helix</keyword>
<name>A0A495A7L3_9BACI</name>
<feature type="transmembrane region" description="Helical" evidence="7">
    <location>
        <begin position="101"/>
        <end position="126"/>
    </location>
</feature>
<evidence type="ECO:0000256" key="2">
    <source>
        <dbReference type="ARBA" id="ARBA00022448"/>
    </source>
</evidence>
<evidence type="ECO:0000256" key="1">
    <source>
        <dbReference type="ARBA" id="ARBA00004651"/>
    </source>
</evidence>
<reference evidence="9 10" key="1">
    <citation type="journal article" date="2016" name="Int. J. Syst. Evol. Microbiol.">
        <title>Oceanobacillus halophilus sp. nov., a novel moderately halophilic bacterium from a hypersaline lake.</title>
        <authorList>
            <person name="Amoozegar M.A."/>
            <person name="Bagheri M."/>
            <person name="Makhdoumi A."/>
            <person name="Nikou M.M."/>
            <person name="Fazeli S.A.S."/>
            <person name="Schumann P."/>
            <person name="Sproer C."/>
            <person name="Sanchez-Porro C."/>
            <person name="Ventosa A."/>
        </authorList>
    </citation>
    <scope>NUCLEOTIDE SEQUENCE [LARGE SCALE GENOMIC DNA]</scope>
    <source>
        <strain evidence="9 10">DSM 23996</strain>
    </source>
</reference>
<keyword evidence="3" id="KW-1003">Cell membrane</keyword>
<dbReference type="PANTHER" id="PTHR43386">
    <property type="entry name" value="OLIGOPEPTIDE TRANSPORT SYSTEM PERMEASE PROTEIN APPC"/>
    <property type="match status" value="1"/>
</dbReference>
<evidence type="ECO:0000256" key="3">
    <source>
        <dbReference type="ARBA" id="ARBA00022475"/>
    </source>
</evidence>
<dbReference type="Proteomes" id="UP000269301">
    <property type="component" value="Unassembled WGS sequence"/>
</dbReference>
<feature type="transmembrane region" description="Helical" evidence="7">
    <location>
        <begin position="38"/>
        <end position="59"/>
    </location>
</feature>
<dbReference type="Gene3D" id="1.10.3720.10">
    <property type="entry name" value="MetI-like"/>
    <property type="match status" value="1"/>
</dbReference>
<evidence type="ECO:0000256" key="5">
    <source>
        <dbReference type="ARBA" id="ARBA00022989"/>
    </source>
</evidence>
<dbReference type="InterPro" id="IPR050366">
    <property type="entry name" value="BP-dependent_transpt_permease"/>
</dbReference>
<dbReference type="EMBL" id="RBZP01000002">
    <property type="protein sequence ID" value="RKQ35719.1"/>
    <property type="molecule type" value="Genomic_DNA"/>
</dbReference>
<proteinExistence type="inferred from homology"/>
<dbReference type="Pfam" id="PF12911">
    <property type="entry name" value="OppC_N"/>
    <property type="match status" value="1"/>
</dbReference>
<evidence type="ECO:0000259" key="8">
    <source>
        <dbReference type="PROSITE" id="PS50928"/>
    </source>
</evidence>
<dbReference type="GO" id="GO:0005886">
    <property type="term" value="C:plasma membrane"/>
    <property type="evidence" value="ECO:0007669"/>
    <property type="project" value="UniProtKB-SubCell"/>
</dbReference>
<evidence type="ECO:0000313" key="10">
    <source>
        <dbReference type="Proteomes" id="UP000269301"/>
    </source>
</evidence>
<feature type="transmembrane region" description="Helical" evidence="7">
    <location>
        <begin position="266"/>
        <end position="287"/>
    </location>
</feature>
<sequence length="304" mass="32908">MSEPALRNKTITNLNNSPQPLPVKQKLVFWSVLKKSKIGMAALFILIMIILISIFAPVVSPYDPITQNASERMQAPSSAHWLGTDSFGRDILSRIIYGSRISLLVGFISVMISSIIGTAIGMVAGFKGGVLDEILMRIMESIQSIPMLLMGLMLLVAFGSNMTTLIIAISIGLIVSCARIARGPTIELKESEFVKASIASGASTFRILVVHIFPNILGPVLVMATLHMASAIRVEASLSFLGLGIQPPNPTWGNMIQDGFRYITTAPGVALYPGIALMVVVIAFNIFGDTLRDAFDPHIIRNRK</sequence>
<evidence type="ECO:0000256" key="6">
    <source>
        <dbReference type="ARBA" id="ARBA00023136"/>
    </source>
</evidence>
<comment type="subcellular location">
    <subcellularLocation>
        <location evidence="1 7">Cell membrane</location>
        <topology evidence="1 7">Multi-pass membrane protein</topology>
    </subcellularLocation>
</comment>
<keyword evidence="6 7" id="KW-0472">Membrane</keyword>
<comment type="similarity">
    <text evidence="7">Belongs to the binding-protein-dependent transport system permease family.</text>
</comment>
<evidence type="ECO:0000313" key="9">
    <source>
        <dbReference type="EMBL" id="RKQ35719.1"/>
    </source>
</evidence>
<accession>A0A495A7L3</accession>
<dbReference type="Pfam" id="PF00528">
    <property type="entry name" value="BPD_transp_1"/>
    <property type="match status" value="1"/>
</dbReference>
<dbReference type="InterPro" id="IPR000515">
    <property type="entry name" value="MetI-like"/>
</dbReference>
<dbReference type="AlphaFoldDB" id="A0A495A7L3"/>
<keyword evidence="2 7" id="KW-0813">Transport</keyword>
<dbReference type="OrthoDB" id="9797472at2"/>
<dbReference type="GO" id="GO:0055085">
    <property type="term" value="P:transmembrane transport"/>
    <property type="evidence" value="ECO:0007669"/>
    <property type="project" value="InterPro"/>
</dbReference>
<dbReference type="RefSeq" id="WP_121203374.1">
    <property type="nucleotide sequence ID" value="NZ_RBZP01000002.1"/>
</dbReference>
<keyword evidence="4 7" id="KW-0812">Transmembrane</keyword>
<feature type="domain" description="ABC transmembrane type-1" evidence="8">
    <location>
        <begin position="99"/>
        <end position="288"/>
    </location>
</feature>
<evidence type="ECO:0000256" key="4">
    <source>
        <dbReference type="ARBA" id="ARBA00022692"/>
    </source>
</evidence>
<dbReference type="InterPro" id="IPR025966">
    <property type="entry name" value="OppC_N"/>
</dbReference>
<evidence type="ECO:0000256" key="7">
    <source>
        <dbReference type="RuleBase" id="RU363032"/>
    </source>
</evidence>
<keyword evidence="10" id="KW-1185">Reference proteome</keyword>
<gene>
    <name evidence="9" type="ORF">D8M06_05495</name>
</gene>
<dbReference type="SUPFAM" id="SSF161098">
    <property type="entry name" value="MetI-like"/>
    <property type="match status" value="1"/>
</dbReference>
<feature type="transmembrane region" description="Helical" evidence="7">
    <location>
        <begin position="164"/>
        <end position="181"/>
    </location>
</feature>
<dbReference type="PANTHER" id="PTHR43386:SF1">
    <property type="entry name" value="D,D-DIPEPTIDE TRANSPORT SYSTEM PERMEASE PROTEIN DDPC-RELATED"/>
    <property type="match status" value="1"/>
</dbReference>
<organism evidence="9 10">
    <name type="scientific">Oceanobacillus halophilus</name>
    <dbReference type="NCBI Taxonomy" id="930130"/>
    <lineage>
        <taxon>Bacteria</taxon>
        <taxon>Bacillati</taxon>
        <taxon>Bacillota</taxon>
        <taxon>Bacilli</taxon>
        <taxon>Bacillales</taxon>
        <taxon>Bacillaceae</taxon>
        <taxon>Oceanobacillus</taxon>
    </lineage>
</organism>
<comment type="caution">
    <text evidence="9">The sequence shown here is derived from an EMBL/GenBank/DDBJ whole genome shotgun (WGS) entry which is preliminary data.</text>
</comment>